<dbReference type="InterPro" id="IPR031569">
    <property type="entry name" value="ApeC"/>
</dbReference>
<name>A0A6P5AI70_BRABE</name>
<reference evidence="3" key="1">
    <citation type="submission" date="2025-08" db="UniProtKB">
        <authorList>
            <consortium name="RefSeq"/>
        </authorList>
    </citation>
    <scope>IDENTIFICATION</scope>
    <source>
        <tissue evidence="3">Gonad</tissue>
    </source>
</reference>
<dbReference type="Pfam" id="PF16977">
    <property type="entry name" value="ApeC"/>
    <property type="match status" value="1"/>
</dbReference>
<evidence type="ECO:0000259" key="1">
    <source>
        <dbReference type="Pfam" id="PF16977"/>
    </source>
</evidence>
<feature type="domain" description="Apextrin C-terminal" evidence="1">
    <location>
        <begin position="9"/>
        <end position="209"/>
    </location>
</feature>
<accession>A0A6P5AI70</accession>
<dbReference type="PANTHER" id="PTHR19324">
    <property type="entry name" value="PERFORIN-LIKE PROTEIN 1"/>
    <property type="match status" value="1"/>
</dbReference>
<gene>
    <name evidence="3" type="primary">LOC109484111</name>
</gene>
<dbReference type="Proteomes" id="UP000515135">
    <property type="component" value="Unplaced"/>
</dbReference>
<dbReference type="KEGG" id="bbel:109484111"/>
<dbReference type="GeneID" id="109484111"/>
<organism evidence="2 3">
    <name type="scientific">Branchiostoma belcheri</name>
    <name type="common">Amphioxus</name>
    <dbReference type="NCBI Taxonomy" id="7741"/>
    <lineage>
        <taxon>Eukaryota</taxon>
        <taxon>Metazoa</taxon>
        <taxon>Chordata</taxon>
        <taxon>Cephalochordata</taxon>
        <taxon>Leptocardii</taxon>
        <taxon>Amphioxiformes</taxon>
        <taxon>Branchiostomatidae</taxon>
        <taxon>Branchiostoma</taxon>
    </lineage>
</organism>
<evidence type="ECO:0000313" key="2">
    <source>
        <dbReference type="Proteomes" id="UP000515135"/>
    </source>
</evidence>
<sequence>MKENSCNEWPVGTYGLPQTNTGCPEAAGVTWRLGWRYHDTEDDDSNNHWSSGLHFPSGYWRNNMYQKFCMKTSYWEGSGTWPAGNYCIFKKGGCPSGFQSGEVFWDDEDSRNANRAGGERPDGQYDLDTLIQYCCRNDGSTYNYISLPAARPFYLFRYGSRCQNVDKMNVWDEYFRWDDEDDDNTDRVGGAHPYDSGGGANHKLHYCYYWPSLFYYFF</sequence>
<proteinExistence type="predicted"/>
<evidence type="ECO:0000313" key="3">
    <source>
        <dbReference type="RefSeq" id="XP_019642892.1"/>
    </source>
</evidence>
<dbReference type="PANTHER" id="PTHR19324:SF33">
    <property type="entry name" value="MUCIN-5AC"/>
    <property type="match status" value="1"/>
</dbReference>
<dbReference type="RefSeq" id="XP_019642892.1">
    <property type="nucleotide sequence ID" value="XM_019787333.1"/>
</dbReference>
<dbReference type="OrthoDB" id="5954510at2759"/>
<keyword evidence="2" id="KW-1185">Reference proteome</keyword>
<dbReference type="AlphaFoldDB" id="A0A6P5AI70"/>
<protein>
    <submittedName>
        <fullName evidence="3">Uncharacterized protein LOC109484111</fullName>
    </submittedName>
</protein>